<name>A0A316EZT0_9BACT</name>
<protein>
    <submittedName>
        <fullName evidence="2">Outer membrane protein with beta-barrel domain</fullName>
    </submittedName>
</protein>
<comment type="caution">
    <text evidence="2">The sequence shown here is derived from an EMBL/GenBank/DDBJ whole genome shotgun (WGS) entry which is preliminary data.</text>
</comment>
<reference evidence="2 3" key="1">
    <citation type="submission" date="2018-05" db="EMBL/GenBank/DDBJ databases">
        <title>Genomic Encyclopedia of Archaeal and Bacterial Type Strains, Phase II (KMG-II): from individual species to whole genera.</title>
        <authorList>
            <person name="Goeker M."/>
        </authorList>
    </citation>
    <scope>NUCLEOTIDE SEQUENCE [LARGE SCALE GENOMIC DNA]</scope>
    <source>
        <strain evidence="2 3">DSM 22214</strain>
    </source>
</reference>
<dbReference type="InterPro" id="IPR025665">
    <property type="entry name" value="Beta-barrel_OMP_2"/>
</dbReference>
<feature type="domain" description="Outer membrane protein beta-barrel" evidence="1">
    <location>
        <begin position="29"/>
        <end position="197"/>
    </location>
</feature>
<proteinExistence type="predicted"/>
<organism evidence="2 3">
    <name type="scientific">Arcicella aurantiaca</name>
    <dbReference type="NCBI Taxonomy" id="591202"/>
    <lineage>
        <taxon>Bacteria</taxon>
        <taxon>Pseudomonadati</taxon>
        <taxon>Bacteroidota</taxon>
        <taxon>Cytophagia</taxon>
        <taxon>Cytophagales</taxon>
        <taxon>Flectobacillaceae</taxon>
        <taxon>Arcicella</taxon>
    </lineage>
</organism>
<evidence type="ECO:0000259" key="1">
    <source>
        <dbReference type="Pfam" id="PF13568"/>
    </source>
</evidence>
<evidence type="ECO:0000313" key="3">
    <source>
        <dbReference type="Proteomes" id="UP000245489"/>
    </source>
</evidence>
<dbReference type="AlphaFoldDB" id="A0A316EZT0"/>
<gene>
    <name evidence="2" type="ORF">LV89_00359</name>
</gene>
<evidence type="ECO:0000313" key="2">
    <source>
        <dbReference type="EMBL" id="PWK28806.1"/>
    </source>
</evidence>
<dbReference type="EMBL" id="QGGO01000002">
    <property type="protein sequence ID" value="PWK28806.1"/>
    <property type="molecule type" value="Genomic_DNA"/>
</dbReference>
<dbReference type="Pfam" id="PF13568">
    <property type="entry name" value="OMP_b-brl_2"/>
    <property type="match status" value="1"/>
</dbReference>
<dbReference type="RefSeq" id="WP_109741150.1">
    <property type="nucleotide sequence ID" value="NZ_QGGO01000002.1"/>
</dbReference>
<accession>A0A316EZT0</accession>
<dbReference type="OrthoDB" id="949314at2"/>
<sequence>MRFLYSTIVTLLLFQSILNGQTKKDHYIFHFGLRSVDVRSDNSLPTSFKPVVDVGFGINYQLSKNLQFQPEVRYTPRGYRAKTNLSDSTFISNSLSLHYLDLCPNFNYTFGNPAYSFTHLSVWGGPYLGIGIVGQSVTSGTILNKTETRADSTFSRTNATFGNGLNRIDYGLNLGIGLQFDRLAQVGISYNMGFNNVSSFASSPLYNQSWGVYVRVLFDEIF</sequence>
<dbReference type="Proteomes" id="UP000245489">
    <property type="component" value="Unassembled WGS sequence"/>
</dbReference>
<keyword evidence="3" id="KW-1185">Reference proteome</keyword>